<proteinExistence type="predicted"/>
<reference evidence="1 2" key="1">
    <citation type="journal article" date="2015" name="Genome Announc.">
        <title>Draft Genome Sequence of the Terrestrial Cyanobacterium Scytonema millei VB511283, Isolated from Eastern India.</title>
        <authorList>
            <person name="Sen D."/>
            <person name="Chandrababunaidu M.M."/>
            <person name="Singh D."/>
            <person name="Sanghi N."/>
            <person name="Ghorai A."/>
            <person name="Mishra G.P."/>
            <person name="Madduluri M."/>
            <person name="Adhikary S.P."/>
            <person name="Tripathy S."/>
        </authorList>
    </citation>
    <scope>NUCLEOTIDE SEQUENCE [LARGE SCALE GENOMIC DNA]</scope>
    <source>
        <strain evidence="1 2">VB511283</strain>
    </source>
</reference>
<dbReference type="InterPro" id="IPR021373">
    <property type="entry name" value="DUF2993"/>
</dbReference>
<keyword evidence="2" id="KW-1185">Reference proteome</keyword>
<name>A0A9X5E0K1_9CYAN</name>
<sequence length="237" mass="26133">MNPNNLEQDKTAKHRLISKVLSPALWLFVRSQVEQVSHLEVQIASSDRQILSGSIPRLSIFADRVVYKGLHFAKICLMGEGMQTNLRQAMRGQPLQLLEPMDVSGEATLQEMDLNASLKSDLLSSALTELLSKLAPNNNAVRGQIDWTKIAIAPELLLLQGNLVNSSHTTTITLKCGLQLSSGRELLLTQPQLQISSNSLWEQLEDHAIDLGSYVNLKELTLQSGQIVCRGSITVMP</sequence>
<accession>A0A9X5E0K1</accession>
<evidence type="ECO:0000313" key="2">
    <source>
        <dbReference type="Proteomes" id="UP000031532"/>
    </source>
</evidence>
<dbReference type="RefSeq" id="WP_039714901.1">
    <property type="nucleotide sequence ID" value="NZ_JTJC03000001.1"/>
</dbReference>
<gene>
    <name evidence="1" type="ORF">QH73_0001130</name>
</gene>
<dbReference type="EMBL" id="JTJC03000001">
    <property type="protein sequence ID" value="NHC33280.1"/>
    <property type="molecule type" value="Genomic_DNA"/>
</dbReference>
<evidence type="ECO:0000313" key="1">
    <source>
        <dbReference type="EMBL" id="NHC33280.1"/>
    </source>
</evidence>
<protein>
    <submittedName>
        <fullName evidence="1">DUF2993 domain-containing protein</fullName>
    </submittedName>
</protein>
<dbReference type="AlphaFoldDB" id="A0A9X5E0K1"/>
<comment type="caution">
    <text evidence="1">The sequence shown here is derived from an EMBL/GenBank/DDBJ whole genome shotgun (WGS) entry which is preliminary data.</text>
</comment>
<organism evidence="1 2">
    <name type="scientific">Scytonema millei VB511283</name>
    <dbReference type="NCBI Taxonomy" id="1245923"/>
    <lineage>
        <taxon>Bacteria</taxon>
        <taxon>Bacillati</taxon>
        <taxon>Cyanobacteriota</taxon>
        <taxon>Cyanophyceae</taxon>
        <taxon>Nostocales</taxon>
        <taxon>Scytonemataceae</taxon>
        <taxon>Scytonema</taxon>
    </lineage>
</organism>
<dbReference type="Pfam" id="PF11209">
    <property type="entry name" value="LmeA"/>
    <property type="match status" value="1"/>
</dbReference>
<dbReference type="Proteomes" id="UP000031532">
    <property type="component" value="Unassembled WGS sequence"/>
</dbReference>